<evidence type="ECO:0000313" key="3">
    <source>
        <dbReference type="EMBL" id="UOR10513.1"/>
    </source>
</evidence>
<dbReference type="EMBL" id="CP095075">
    <property type="protein sequence ID" value="UOR10513.1"/>
    <property type="molecule type" value="Genomic_DNA"/>
</dbReference>
<organism evidence="3 4">
    <name type="scientific">Halobacillus amylolyticus</name>
    <dbReference type="NCBI Taxonomy" id="2932259"/>
    <lineage>
        <taxon>Bacteria</taxon>
        <taxon>Bacillati</taxon>
        <taxon>Bacillota</taxon>
        <taxon>Bacilli</taxon>
        <taxon>Bacillales</taxon>
        <taxon>Bacillaceae</taxon>
        <taxon>Halobacillus</taxon>
    </lineage>
</organism>
<feature type="domain" description="NERD" evidence="2">
    <location>
        <begin position="130"/>
        <end position="246"/>
    </location>
</feature>
<keyword evidence="4" id="KW-1185">Reference proteome</keyword>
<dbReference type="PROSITE" id="PS50965">
    <property type="entry name" value="NERD"/>
    <property type="match status" value="1"/>
</dbReference>
<dbReference type="InterPro" id="IPR011528">
    <property type="entry name" value="NERD"/>
</dbReference>
<evidence type="ECO:0000256" key="1">
    <source>
        <dbReference type="SAM" id="MobiDB-lite"/>
    </source>
</evidence>
<feature type="region of interest" description="Disordered" evidence="1">
    <location>
        <begin position="1"/>
        <end position="64"/>
    </location>
</feature>
<dbReference type="PANTHER" id="PTHR37917">
    <property type="entry name" value="PROTEIN CBG03580"/>
    <property type="match status" value="1"/>
</dbReference>
<dbReference type="PANTHER" id="PTHR37917:SF9">
    <property type="entry name" value="RHOPTRY PROTEIN"/>
    <property type="match status" value="1"/>
</dbReference>
<proteinExistence type="predicted"/>
<evidence type="ECO:0000313" key="4">
    <source>
        <dbReference type="Proteomes" id="UP000830326"/>
    </source>
</evidence>
<dbReference type="RefSeq" id="WP_245029637.1">
    <property type="nucleotide sequence ID" value="NZ_CP095075.1"/>
</dbReference>
<accession>A0ABY4H7U5</accession>
<dbReference type="Pfam" id="PF08378">
    <property type="entry name" value="NERD"/>
    <property type="match status" value="1"/>
</dbReference>
<protein>
    <submittedName>
        <fullName evidence="3">NERD domain-containing protein</fullName>
    </submittedName>
</protein>
<reference evidence="3" key="1">
    <citation type="submission" date="2022-04" db="EMBL/GenBank/DDBJ databases">
        <title>Halobacillus sp. isolated from saltern.</title>
        <authorList>
            <person name="Won M."/>
            <person name="Lee C.-M."/>
            <person name="Woen H.-Y."/>
            <person name="Kwon S.-W."/>
        </authorList>
    </citation>
    <scope>NUCLEOTIDE SEQUENCE</scope>
    <source>
        <strain evidence="3">SSHM10-5</strain>
    </source>
</reference>
<dbReference type="Proteomes" id="UP000830326">
    <property type="component" value="Chromosome"/>
</dbReference>
<name>A0ABY4H7U5_9BACI</name>
<sequence>MSADKSGVSADKSGVSADKSGVSADKSGVSADKSGVSADKSGVSADKSGVSADKSGVSADKRGESADKSRSHIYFFKERIIITNKKEKRMIIKPRIYPLRLRKLEALLRRLPLHHPKKTLVQDAIARTRAGYQGERSLDFHLNFIPPKDYLIINDLRIFDGQHFFQLDTVLLSKKFILILEVKNISGSLYLNSDIHQLIHNSNGKEESFPDPILQIERQQQQLTKWIEDRFSTTIPVEALVLFTNKHAILHLKNDKDSASVMKSEGLTNRLNKIELRHDTSQLTADQLNSMAYRLIQSHQDLQQNLLESFGIRESELLLGVYCSTCSAQMVWVKRKWQCSSCGMRFTDSHIQALQDYAYLCHPQISNKQARKYLGIRSGDTVKRLLVKLGGKKIGANKDREYEIPLPMG</sequence>
<evidence type="ECO:0000259" key="2">
    <source>
        <dbReference type="PROSITE" id="PS50965"/>
    </source>
</evidence>
<gene>
    <name evidence="3" type="ORF">MUO15_12580</name>
</gene>